<feature type="transmembrane region" description="Helical" evidence="1">
    <location>
        <begin position="12"/>
        <end position="34"/>
    </location>
</feature>
<evidence type="ECO:0000259" key="2">
    <source>
        <dbReference type="Pfam" id="PF14145"/>
    </source>
</evidence>
<dbReference type="Pfam" id="PF14145">
    <property type="entry name" value="YrhK"/>
    <property type="match status" value="1"/>
</dbReference>
<evidence type="ECO:0000313" key="4">
    <source>
        <dbReference type="Proteomes" id="UP000286576"/>
    </source>
</evidence>
<feature type="domain" description="YrhK" evidence="2">
    <location>
        <begin position="12"/>
        <end position="67"/>
    </location>
</feature>
<organism evidence="3 4">
    <name type="scientific">Aurantiacibacter zhengii</name>
    <dbReference type="NCBI Taxonomy" id="2307003"/>
    <lineage>
        <taxon>Bacteria</taxon>
        <taxon>Pseudomonadati</taxon>
        <taxon>Pseudomonadota</taxon>
        <taxon>Alphaproteobacteria</taxon>
        <taxon>Sphingomonadales</taxon>
        <taxon>Erythrobacteraceae</taxon>
        <taxon>Aurantiacibacter</taxon>
    </lineage>
</organism>
<keyword evidence="1" id="KW-0812">Transmembrane</keyword>
<dbReference type="EMBL" id="QXFL01000008">
    <property type="protein sequence ID" value="RIV83894.1"/>
    <property type="molecule type" value="Genomic_DNA"/>
</dbReference>
<dbReference type="OrthoDB" id="5862062at2"/>
<protein>
    <recommendedName>
        <fullName evidence="2">YrhK domain-containing protein</fullName>
    </recommendedName>
</protein>
<proteinExistence type="predicted"/>
<evidence type="ECO:0000256" key="1">
    <source>
        <dbReference type="SAM" id="Phobius"/>
    </source>
</evidence>
<keyword evidence="4" id="KW-1185">Reference proteome</keyword>
<comment type="caution">
    <text evidence="3">The sequence shown here is derived from an EMBL/GenBank/DDBJ whole genome shotgun (WGS) entry which is preliminary data.</text>
</comment>
<keyword evidence="1" id="KW-1133">Transmembrane helix</keyword>
<dbReference type="Proteomes" id="UP000286576">
    <property type="component" value="Unassembled WGS sequence"/>
</dbReference>
<gene>
    <name evidence="3" type="ORF">D2V07_15545</name>
</gene>
<feature type="transmembrane region" description="Helical" evidence="1">
    <location>
        <begin position="46"/>
        <end position="66"/>
    </location>
</feature>
<sequence>MGNLIRTIVTDFGWIHRSLGLGGNLTFLVGSVLFLPRFEEWKTTGVWLFIVGAALMLVGALGEFLVRLPSVRDEADDD</sequence>
<reference evidence="3 4" key="1">
    <citation type="submission" date="2018-08" db="EMBL/GenBank/DDBJ databases">
        <title>Erythrobacter zhengii sp.nov., a bacterium isolated from deep-sea sediment.</title>
        <authorList>
            <person name="Fang C."/>
            <person name="Wu Y.-H."/>
            <person name="Sun C."/>
            <person name="Wang H."/>
            <person name="Cheng H."/>
            <person name="Meng F.-X."/>
            <person name="Wang C.-S."/>
            <person name="Xu X.-W."/>
        </authorList>
    </citation>
    <scope>NUCLEOTIDE SEQUENCE [LARGE SCALE GENOMIC DNA]</scope>
    <source>
        <strain evidence="3 4">V18</strain>
    </source>
</reference>
<dbReference type="InterPro" id="IPR025424">
    <property type="entry name" value="YrhK_domain"/>
</dbReference>
<keyword evidence="1" id="KW-0472">Membrane</keyword>
<evidence type="ECO:0000313" key="3">
    <source>
        <dbReference type="EMBL" id="RIV83894.1"/>
    </source>
</evidence>
<accession>A0A418NP48</accession>
<dbReference type="RefSeq" id="WP_119587838.1">
    <property type="nucleotide sequence ID" value="NZ_CAWODQ010000028.1"/>
</dbReference>
<name>A0A418NP48_9SPHN</name>
<dbReference type="AlphaFoldDB" id="A0A418NP48"/>